<sequence length="188" mass="22428">MIPNFGKKDKEQYFKRLFEDYYAPFCIYAKRFVDSRQTCEDIVSEAFIIVWEKVERDQLQRETAVEYIRRIVTNLCLNHLKHHAFELDYAVAGRHKAPVYADSPHALYTQKELYEMLTDLLRQLPEQHRQVFIASYIDEKNNIEIAKELDISVKSVVRYKQKAIELLKKNLKNYLSFMLLLMAVKHYG</sequence>
<proteinExistence type="inferred from homology"/>
<dbReference type="GO" id="GO:0003677">
    <property type="term" value="F:DNA binding"/>
    <property type="evidence" value="ECO:0007669"/>
    <property type="project" value="InterPro"/>
</dbReference>
<dbReference type="InterPro" id="IPR039425">
    <property type="entry name" value="RNA_pol_sigma-70-like"/>
</dbReference>
<dbReference type="Gene3D" id="1.10.1740.10">
    <property type="match status" value="1"/>
</dbReference>
<dbReference type="AlphaFoldDB" id="U2P914"/>
<dbReference type="EMBL" id="AWEY01000007">
    <property type="protein sequence ID" value="ERK40199.1"/>
    <property type="molecule type" value="Genomic_DNA"/>
</dbReference>
<feature type="domain" description="RNA polymerase sigma-70 region 2" evidence="5">
    <location>
        <begin position="17"/>
        <end position="83"/>
    </location>
</feature>
<dbReference type="InterPro" id="IPR014327">
    <property type="entry name" value="RNA_pol_sigma70_bacteroid"/>
</dbReference>
<dbReference type="InterPro" id="IPR014284">
    <property type="entry name" value="RNA_pol_sigma-70_dom"/>
</dbReference>
<dbReference type="NCBIfam" id="TIGR02985">
    <property type="entry name" value="Sig70_bacteroi1"/>
    <property type="match status" value="1"/>
</dbReference>
<name>U2P914_9BACT</name>
<dbReference type="CDD" id="cd06171">
    <property type="entry name" value="Sigma70_r4"/>
    <property type="match status" value="1"/>
</dbReference>
<comment type="similarity">
    <text evidence="1">Belongs to the sigma-70 factor family. ECF subfamily.</text>
</comment>
<evidence type="ECO:0000256" key="2">
    <source>
        <dbReference type="ARBA" id="ARBA00023015"/>
    </source>
</evidence>
<dbReference type="Pfam" id="PF04542">
    <property type="entry name" value="Sigma70_r2"/>
    <property type="match status" value="1"/>
</dbReference>
<feature type="domain" description="RNA polymerase sigma factor 70 region 4 type 2" evidence="6">
    <location>
        <begin position="115"/>
        <end position="165"/>
    </location>
</feature>
<organism evidence="7 8">
    <name type="scientific">Segatella baroniae F0067</name>
    <dbReference type="NCBI Taxonomy" id="1115809"/>
    <lineage>
        <taxon>Bacteria</taxon>
        <taxon>Pseudomonadati</taxon>
        <taxon>Bacteroidota</taxon>
        <taxon>Bacteroidia</taxon>
        <taxon>Bacteroidales</taxon>
        <taxon>Prevotellaceae</taxon>
        <taxon>Segatella</taxon>
    </lineage>
</organism>
<evidence type="ECO:0000256" key="4">
    <source>
        <dbReference type="ARBA" id="ARBA00023163"/>
    </source>
</evidence>
<dbReference type="GO" id="GO:0016987">
    <property type="term" value="F:sigma factor activity"/>
    <property type="evidence" value="ECO:0007669"/>
    <property type="project" value="UniProtKB-KW"/>
</dbReference>
<dbReference type="PANTHER" id="PTHR43133:SF46">
    <property type="entry name" value="RNA POLYMERASE SIGMA-70 FACTOR ECF SUBFAMILY"/>
    <property type="match status" value="1"/>
</dbReference>
<evidence type="ECO:0000256" key="3">
    <source>
        <dbReference type="ARBA" id="ARBA00023082"/>
    </source>
</evidence>
<dbReference type="InterPro" id="IPR013325">
    <property type="entry name" value="RNA_pol_sigma_r2"/>
</dbReference>
<reference evidence="7 8" key="1">
    <citation type="submission" date="2013-08" db="EMBL/GenBank/DDBJ databases">
        <authorList>
            <person name="Durkin A.S."/>
            <person name="Haft D.R."/>
            <person name="McCorrison J."/>
            <person name="Torralba M."/>
            <person name="Gillis M."/>
            <person name="Haft D.H."/>
            <person name="Methe B."/>
            <person name="Sutton G."/>
            <person name="Nelson K.E."/>
        </authorList>
    </citation>
    <scope>NUCLEOTIDE SEQUENCE [LARGE SCALE GENOMIC DNA]</scope>
    <source>
        <strain evidence="7 8">F0067</strain>
    </source>
</reference>
<evidence type="ECO:0000256" key="1">
    <source>
        <dbReference type="ARBA" id="ARBA00010641"/>
    </source>
</evidence>
<dbReference type="InterPro" id="IPR013249">
    <property type="entry name" value="RNA_pol_sigma70_r4_t2"/>
</dbReference>
<dbReference type="SUPFAM" id="SSF88946">
    <property type="entry name" value="Sigma2 domain of RNA polymerase sigma factors"/>
    <property type="match status" value="1"/>
</dbReference>
<evidence type="ECO:0000313" key="7">
    <source>
        <dbReference type="EMBL" id="ERK40199.1"/>
    </source>
</evidence>
<keyword evidence="2" id="KW-0805">Transcription regulation</keyword>
<dbReference type="Proteomes" id="UP000016648">
    <property type="component" value="Unassembled WGS sequence"/>
</dbReference>
<keyword evidence="8" id="KW-1185">Reference proteome</keyword>
<dbReference type="PATRIC" id="fig|1115809.3.peg.353"/>
<accession>U2P914</accession>
<dbReference type="Pfam" id="PF08281">
    <property type="entry name" value="Sigma70_r4_2"/>
    <property type="match status" value="1"/>
</dbReference>
<keyword evidence="4" id="KW-0804">Transcription</keyword>
<comment type="caution">
    <text evidence="7">The sequence shown here is derived from an EMBL/GenBank/DDBJ whole genome shotgun (WGS) entry which is preliminary data.</text>
</comment>
<evidence type="ECO:0000259" key="6">
    <source>
        <dbReference type="Pfam" id="PF08281"/>
    </source>
</evidence>
<dbReference type="Gene3D" id="1.10.10.10">
    <property type="entry name" value="Winged helix-like DNA-binding domain superfamily/Winged helix DNA-binding domain"/>
    <property type="match status" value="1"/>
</dbReference>
<protein>
    <submittedName>
        <fullName evidence="7">RNA polymerase sigma-70 factor</fullName>
    </submittedName>
</protein>
<evidence type="ECO:0000313" key="8">
    <source>
        <dbReference type="Proteomes" id="UP000016648"/>
    </source>
</evidence>
<dbReference type="InterPro" id="IPR013324">
    <property type="entry name" value="RNA_pol_sigma_r3/r4-like"/>
</dbReference>
<dbReference type="NCBIfam" id="TIGR02937">
    <property type="entry name" value="sigma70-ECF"/>
    <property type="match status" value="1"/>
</dbReference>
<evidence type="ECO:0000259" key="5">
    <source>
        <dbReference type="Pfam" id="PF04542"/>
    </source>
</evidence>
<dbReference type="SUPFAM" id="SSF88659">
    <property type="entry name" value="Sigma3 and sigma4 domains of RNA polymerase sigma factors"/>
    <property type="match status" value="1"/>
</dbReference>
<dbReference type="PANTHER" id="PTHR43133">
    <property type="entry name" value="RNA POLYMERASE ECF-TYPE SIGMA FACTO"/>
    <property type="match status" value="1"/>
</dbReference>
<dbReference type="InterPro" id="IPR007627">
    <property type="entry name" value="RNA_pol_sigma70_r2"/>
</dbReference>
<dbReference type="InterPro" id="IPR036388">
    <property type="entry name" value="WH-like_DNA-bd_sf"/>
</dbReference>
<dbReference type="RefSeq" id="WP_021588697.1">
    <property type="nucleotide sequence ID" value="NZ_AWEY01000007.1"/>
</dbReference>
<keyword evidence="3" id="KW-0731">Sigma factor</keyword>
<gene>
    <name evidence="7" type="ORF">HMPREF9135_0534</name>
</gene>
<dbReference type="GO" id="GO:0006352">
    <property type="term" value="P:DNA-templated transcription initiation"/>
    <property type="evidence" value="ECO:0007669"/>
    <property type="project" value="InterPro"/>
</dbReference>